<keyword evidence="2" id="KW-0732">Signal</keyword>
<feature type="signal peptide" evidence="2">
    <location>
        <begin position="1"/>
        <end position="24"/>
    </location>
</feature>
<evidence type="ECO:0000256" key="1">
    <source>
        <dbReference type="SAM" id="MobiDB-lite"/>
    </source>
</evidence>
<dbReference type="Proteomes" id="UP000554342">
    <property type="component" value="Unassembled WGS sequence"/>
</dbReference>
<comment type="caution">
    <text evidence="3">The sequence shown here is derived from an EMBL/GenBank/DDBJ whole genome shotgun (WGS) entry which is preliminary data.</text>
</comment>
<organism evidence="3 4">
    <name type="scientific">Stakelama sediminis</name>
    <dbReference type="NCBI Taxonomy" id="463200"/>
    <lineage>
        <taxon>Bacteria</taxon>
        <taxon>Pseudomonadati</taxon>
        <taxon>Pseudomonadota</taxon>
        <taxon>Alphaproteobacteria</taxon>
        <taxon>Sphingomonadales</taxon>
        <taxon>Sphingomonadaceae</taxon>
        <taxon>Stakelama</taxon>
    </lineage>
</organism>
<name>A0A840Z312_9SPHN</name>
<evidence type="ECO:0000313" key="4">
    <source>
        <dbReference type="Proteomes" id="UP000554342"/>
    </source>
</evidence>
<evidence type="ECO:0000313" key="3">
    <source>
        <dbReference type="EMBL" id="MBB5720273.1"/>
    </source>
</evidence>
<evidence type="ECO:0000256" key="2">
    <source>
        <dbReference type="SAM" id="SignalP"/>
    </source>
</evidence>
<proteinExistence type="predicted"/>
<feature type="region of interest" description="Disordered" evidence="1">
    <location>
        <begin position="95"/>
        <end position="125"/>
    </location>
</feature>
<accession>A0A840Z312</accession>
<protein>
    <submittedName>
        <fullName evidence="3">Uncharacterized protein</fullName>
    </submittedName>
</protein>
<feature type="compositionally biased region" description="Basic and acidic residues" evidence="1">
    <location>
        <begin position="101"/>
        <end position="125"/>
    </location>
</feature>
<reference evidence="3 4" key="1">
    <citation type="submission" date="2020-08" db="EMBL/GenBank/DDBJ databases">
        <title>Genomic Encyclopedia of Type Strains, Phase IV (KMG-IV): sequencing the most valuable type-strain genomes for metagenomic binning, comparative biology and taxonomic classification.</title>
        <authorList>
            <person name="Goeker M."/>
        </authorList>
    </citation>
    <scope>NUCLEOTIDE SEQUENCE [LARGE SCALE GENOMIC DNA]</scope>
    <source>
        <strain evidence="3 4">DSM 27203</strain>
    </source>
</reference>
<sequence length="125" mass="14517">MNRITMLVAGLGIAGAALPATASAATYGSVNRQQANIQQRISYNAHRGMLTTREARNLRLQLKQIERLEYRYRISGHRLTGGELRDLNRRLDRLSQQVNRQSHDRQVKARYDRGHDHDRGHQYRR</sequence>
<keyword evidence="4" id="KW-1185">Reference proteome</keyword>
<dbReference type="RefSeq" id="WP_184005957.1">
    <property type="nucleotide sequence ID" value="NZ_BAABIF010000028.1"/>
</dbReference>
<gene>
    <name evidence="3" type="ORF">FHR23_003236</name>
</gene>
<dbReference type="AlphaFoldDB" id="A0A840Z312"/>
<feature type="chain" id="PRO_5032929370" evidence="2">
    <location>
        <begin position="25"/>
        <end position="125"/>
    </location>
</feature>
<dbReference type="EMBL" id="JACIJI010000011">
    <property type="protein sequence ID" value="MBB5720273.1"/>
    <property type="molecule type" value="Genomic_DNA"/>
</dbReference>